<evidence type="ECO:0000313" key="11">
    <source>
        <dbReference type="EMBL" id="KAG6792986.1"/>
    </source>
</evidence>
<dbReference type="PROSITE" id="PS51473">
    <property type="entry name" value="GNK2"/>
    <property type="match status" value="2"/>
</dbReference>
<comment type="caution">
    <text evidence="11">The sequence shown here is derived from an EMBL/GenBank/DDBJ whole genome shotgun (WGS) entry which is preliminary data.</text>
</comment>
<keyword evidence="3 6" id="KW-0547">Nucleotide-binding</keyword>
<dbReference type="GO" id="GO:0004674">
    <property type="term" value="F:protein serine/threonine kinase activity"/>
    <property type="evidence" value="ECO:0007669"/>
    <property type="project" value="UniProtKB-KW"/>
</dbReference>
<dbReference type="AlphaFoldDB" id="A0A8X8DJ92"/>
<keyword evidence="1" id="KW-0723">Serine/threonine-protein kinase</keyword>
<dbReference type="PANTHER" id="PTHR47973">
    <property type="entry name" value="CYSTEINE-RICH RECEPTOR-LIKE PROTEIN KINASE 3"/>
    <property type="match status" value="1"/>
</dbReference>
<keyword evidence="4" id="KW-0418">Kinase</keyword>
<organism evidence="11 12">
    <name type="scientific">Populus tomentosa</name>
    <name type="common">Chinese white poplar</name>
    <dbReference type="NCBI Taxonomy" id="118781"/>
    <lineage>
        <taxon>Eukaryota</taxon>
        <taxon>Viridiplantae</taxon>
        <taxon>Streptophyta</taxon>
        <taxon>Embryophyta</taxon>
        <taxon>Tracheophyta</taxon>
        <taxon>Spermatophyta</taxon>
        <taxon>Magnoliopsida</taxon>
        <taxon>eudicotyledons</taxon>
        <taxon>Gunneridae</taxon>
        <taxon>Pentapetalae</taxon>
        <taxon>rosids</taxon>
        <taxon>fabids</taxon>
        <taxon>Malpighiales</taxon>
        <taxon>Salicaceae</taxon>
        <taxon>Saliceae</taxon>
        <taxon>Populus</taxon>
    </lineage>
</organism>
<evidence type="ECO:0008006" key="13">
    <source>
        <dbReference type="Google" id="ProtNLM"/>
    </source>
</evidence>
<dbReference type="PROSITE" id="PS00108">
    <property type="entry name" value="PROTEIN_KINASE_ST"/>
    <property type="match status" value="1"/>
</dbReference>
<dbReference type="SMART" id="SM00220">
    <property type="entry name" value="S_TKc"/>
    <property type="match status" value="1"/>
</dbReference>
<dbReference type="InterPro" id="IPR001245">
    <property type="entry name" value="Ser-Thr/Tyr_kinase_cat_dom"/>
</dbReference>
<evidence type="ECO:0000256" key="3">
    <source>
        <dbReference type="ARBA" id="ARBA00022741"/>
    </source>
</evidence>
<dbReference type="PROSITE" id="PS00107">
    <property type="entry name" value="PROTEIN_KINASE_ATP"/>
    <property type="match status" value="1"/>
</dbReference>
<dbReference type="GO" id="GO:0005524">
    <property type="term" value="F:ATP binding"/>
    <property type="evidence" value="ECO:0007669"/>
    <property type="project" value="UniProtKB-UniRule"/>
</dbReference>
<dbReference type="FunFam" id="3.30.430.20:FF:000014">
    <property type="entry name" value="Cysteine-rich receptor-like protein kinase 2"/>
    <property type="match status" value="1"/>
</dbReference>
<evidence type="ECO:0000313" key="12">
    <source>
        <dbReference type="Proteomes" id="UP000886885"/>
    </source>
</evidence>
<keyword evidence="5 6" id="KW-0067">ATP-binding</keyword>
<reference evidence="11" key="1">
    <citation type="journal article" date="2020" name="bioRxiv">
        <title>Hybrid origin of Populus tomentosa Carr. identified through genome sequencing and phylogenomic analysis.</title>
        <authorList>
            <person name="An X."/>
            <person name="Gao K."/>
            <person name="Chen Z."/>
            <person name="Li J."/>
            <person name="Yang X."/>
            <person name="Yang X."/>
            <person name="Zhou J."/>
            <person name="Guo T."/>
            <person name="Zhao T."/>
            <person name="Huang S."/>
            <person name="Miao D."/>
            <person name="Khan W.U."/>
            <person name="Rao P."/>
            <person name="Ye M."/>
            <person name="Lei B."/>
            <person name="Liao W."/>
            <person name="Wang J."/>
            <person name="Ji L."/>
            <person name="Li Y."/>
            <person name="Guo B."/>
            <person name="Mustafa N.S."/>
            <person name="Li S."/>
            <person name="Yun Q."/>
            <person name="Keller S.R."/>
            <person name="Mao J."/>
            <person name="Zhang R."/>
            <person name="Strauss S.H."/>
        </authorList>
    </citation>
    <scope>NUCLEOTIDE SEQUENCE</scope>
    <source>
        <strain evidence="11">GM15</strain>
        <tissue evidence="11">Leaf</tissue>
    </source>
</reference>
<evidence type="ECO:0000256" key="2">
    <source>
        <dbReference type="ARBA" id="ARBA00022679"/>
    </source>
</evidence>
<dbReference type="InterPro" id="IPR002902">
    <property type="entry name" value="GNK2"/>
</dbReference>
<dbReference type="Proteomes" id="UP000886885">
    <property type="component" value="Chromosome 1A"/>
</dbReference>
<dbReference type="OrthoDB" id="821550at2759"/>
<dbReference type="CDD" id="cd14066">
    <property type="entry name" value="STKc_IRAK"/>
    <property type="match status" value="1"/>
</dbReference>
<evidence type="ECO:0000256" key="1">
    <source>
        <dbReference type="ARBA" id="ARBA00022527"/>
    </source>
</evidence>
<evidence type="ECO:0000259" key="10">
    <source>
        <dbReference type="PROSITE" id="PS51473"/>
    </source>
</evidence>
<feature type="binding site" evidence="6">
    <location>
        <position position="338"/>
    </location>
    <ligand>
        <name>ATP</name>
        <dbReference type="ChEBI" id="CHEBI:30616"/>
    </ligand>
</feature>
<dbReference type="InterPro" id="IPR017441">
    <property type="entry name" value="Protein_kinase_ATP_BS"/>
</dbReference>
<dbReference type="PROSITE" id="PS50011">
    <property type="entry name" value="PROTEIN_KINASE_DOM"/>
    <property type="match status" value="1"/>
</dbReference>
<name>A0A8X8DJ92_POPTO</name>
<feature type="compositionally biased region" description="Polar residues" evidence="7">
    <location>
        <begin position="620"/>
        <end position="642"/>
    </location>
</feature>
<evidence type="ECO:0000256" key="6">
    <source>
        <dbReference type="PROSITE-ProRule" id="PRU10141"/>
    </source>
</evidence>
<evidence type="ECO:0000256" key="4">
    <source>
        <dbReference type="ARBA" id="ARBA00022777"/>
    </source>
</evidence>
<keyword evidence="8" id="KW-0472">Membrane</keyword>
<evidence type="ECO:0000256" key="7">
    <source>
        <dbReference type="SAM" id="MobiDB-lite"/>
    </source>
</evidence>
<evidence type="ECO:0000256" key="8">
    <source>
        <dbReference type="SAM" id="Phobius"/>
    </source>
</evidence>
<feature type="region of interest" description="Disordered" evidence="7">
    <location>
        <begin position="617"/>
        <end position="642"/>
    </location>
</feature>
<dbReference type="InterPro" id="IPR000719">
    <property type="entry name" value="Prot_kinase_dom"/>
</dbReference>
<dbReference type="InterPro" id="IPR008271">
    <property type="entry name" value="Ser/Thr_kinase_AS"/>
</dbReference>
<feature type="domain" description="Gnk2-homologous" evidence="10">
    <location>
        <begin position="13"/>
        <end position="116"/>
    </location>
</feature>
<accession>A0A8X8DJ92</accession>
<feature type="transmembrane region" description="Helical" evidence="8">
    <location>
        <begin position="248"/>
        <end position="271"/>
    </location>
</feature>
<protein>
    <recommendedName>
        <fullName evidence="13">Cysteine-rich receptor-like protein kinase 2</fullName>
    </recommendedName>
</protein>
<dbReference type="InterPro" id="IPR052059">
    <property type="entry name" value="CR_Ser/Thr_kinase"/>
</dbReference>
<keyword evidence="2" id="KW-0808">Transferase</keyword>
<feature type="domain" description="Gnk2-homologous" evidence="10">
    <location>
        <begin position="120"/>
        <end position="225"/>
    </location>
</feature>
<keyword evidence="8" id="KW-0812">Transmembrane</keyword>
<dbReference type="Pfam" id="PF01657">
    <property type="entry name" value="Stress-antifung"/>
    <property type="match status" value="2"/>
</dbReference>
<feature type="domain" description="Protein kinase" evidence="9">
    <location>
        <begin position="309"/>
        <end position="610"/>
    </location>
</feature>
<dbReference type="EMBL" id="JAAWWB010000001">
    <property type="protein sequence ID" value="KAG6792986.1"/>
    <property type="molecule type" value="Genomic_DNA"/>
</dbReference>
<dbReference type="FunFam" id="3.30.200.20:FF:000177">
    <property type="entry name" value="Cysteine-rich receptor-like protein kinase 2"/>
    <property type="match status" value="1"/>
</dbReference>
<proteinExistence type="predicted"/>
<keyword evidence="8" id="KW-1133">Transmembrane helix</keyword>
<keyword evidence="12" id="KW-1185">Reference proteome</keyword>
<dbReference type="CDD" id="cd23509">
    <property type="entry name" value="Gnk2-like"/>
    <property type="match status" value="2"/>
</dbReference>
<evidence type="ECO:0000256" key="5">
    <source>
        <dbReference type="ARBA" id="ARBA00022840"/>
    </source>
</evidence>
<dbReference type="Pfam" id="PF07714">
    <property type="entry name" value="PK_Tyr_Ser-Thr"/>
    <property type="match status" value="1"/>
</dbReference>
<gene>
    <name evidence="11" type="ORF">POTOM_002153</name>
</gene>
<dbReference type="FunFam" id="1.10.510.10:FF:000336">
    <property type="entry name" value="Cysteine-rich receptor-like protein kinase 2"/>
    <property type="match status" value="1"/>
</dbReference>
<sequence length="642" mass="70281">MVAIMGAFSDPQANLLSAGCSQYKVDDVPEFTNNLNATLLDLGAQLNRSKYFATAEQARGTAPVFAMVQCRKYLSTADCVACFAIAAKQIRNCSAGINGARVIYDGCFLRYESTSFYDQSTQDGHYGACGNQTASPAYQASVESLLSDLKIASPKIPGFFATSKKEVVGANSVVYGVTQCVETISKAGCQDCLTVAYADLQTCFPDADGRSINVGCFLRYSDTPFFADNQLTDLKPFLRNGSSSKKKVLIAGLVGGIGLLLLATAILFLWFKLYRKPKAVPRGDILGATELRGPVNYSFKDLKSATKNFSEEYKLGEGGFGEVYKGVLKNERVVAVKKLAISQSHRAKEEFEKEVKIISNVHHRNLIRLLGCCSNGPELLLVYEYMANSSLDNFLYGNLNFGFVLLWKTGDKKGSLSWKQRFDIILGTARGLSYLHEDFHLCIIHRDIKASNILLDDDFQPKIADFGLARLLPESQSHLTTRFAGTLGYTAPEYAIYGQLSEKVDIYSYGVVVLEIMSGQKCSQANQDPDSDFLLKRAWRLYEAGMHLELVDGSMSPDEHETEEMKKIIEIALMCTQSTASLRPTMSEVVVLLKSKGSPAQKPPPVSPALIESFQKLRADTSTATGSPMSNATASVSQVSAR</sequence>
<dbReference type="FunFam" id="3.30.430.20:FF:000017">
    <property type="entry name" value="Cysteine-rich receptor-like protein kinase 2"/>
    <property type="match status" value="1"/>
</dbReference>
<evidence type="ECO:0000259" key="9">
    <source>
        <dbReference type="PROSITE" id="PS50011"/>
    </source>
</evidence>